<dbReference type="EMBL" id="QREG01000016">
    <property type="protein sequence ID" value="RED96014.1"/>
    <property type="molecule type" value="Genomic_DNA"/>
</dbReference>
<dbReference type="InterPro" id="IPR012910">
    <property type="entry name" value="Plug_dom"/>
</dbReference>
<protein>
    <submittedName>
        <fullName evidence="4">TonB-linked SusC/RagA family outer membrane protein</fullName>
    </submittedName>
</protein>
<keyword evidence="1" id="KW-0813">Transport</keyword>
<dbReference type="SUPFAM" id="SSF49464">
    <property type="entry name" value="Carboxypeptidase regulatory domain-like"/>
    <property type="match status" value="1"/>
</dbReference>
<dbReference type="GO" id="GO:0009279">
    <property type="term" value="C:cell outer membrane"/>
    <property type="evidence" value="ECO:0007669"/>
    <property type="project" value="UniProtKB-SubCell"/>
</dbReference>
<gene>
    <name evidence="4" type="ORF">C7460_11672</name>
</gene>
<comment type="subcellular location">
    <subcellularLocation>
        <location evidence="1">Cell outer membrane</location>
        <topology evidence="1">Multi-pass membrane protein</topology>
    </subcellularLocation>
</comment>
<dbReference type="NCBIfam" id="TIGR04056">
    <property type="entry name" value="OMP_RagA_SusC"/>
    <property type="match status" value="1"/>
</dbReference>
<evidence type="ECO:0000313" key="4">
    <source>
        <dbReference type="EMBL" id="RED96014.1"/>
    </source>
</evidence>
<name>A0A3D9L014_MARFU</name>
<evidence type="ECO:0000259" key="3">
    <source>
        <dbReference type="Pfam" id="PF07715"/>
    </source>
</evidence>
<dbReference type="Gene3D" id="2.170.130.10">
    <property type="entry name" value="TonB-dependent receptor, plug domain"/>
    <property type="match status" value="1"/>
</dbReference>
<evidence type="ECO:0000313" key="5">
    <source>
        <dbReference type="Proteomes" id="UP000256779"/>
    </source>
</evidence>
<dbReference type="InterPro" id="IPR008969">
    <property type="entry name" value="CarboxyPept-like_regulatory"/>
</dbReference>
<dbReference type="SUPFAM" id="SSF56935">
    <property type="entry name" value="Porins"/>
    <property type="match status" value="1"/>
</dbReference>
<proteinExistence type="inferred from homology"/>
<sequence length="1052" mass="118061">MKENLPDVKRTSIPYGRILALMVMMLLCYGGWAQHIVQGRVTDENGTEGLPGVAIVVQGTGDGTITDLDGNFKLTVPNENVTLELSFIGYKKQLIKLNGRSTVNVTMQVDVQALDEVVVVGFGTQKKQSVVGSIASTDGKKVTQAGGVTTVSEALAGLMPGVTTQQNAGIPGASQSNILIRGLSTWSNSSPLVLVDGIERDMNNIDPNEIKSITVLKDASATAVYGSRAGNGAIIVTTKNGVKGRVKVNYTANFGFKEPVANVDYIASIGETMRAFNEASMNDRQFGQIIPDSEIARWEDPNRNPDLYSYTTWVDDLIGTGTAQSHNINLSGGNDFVTFFTSIGYNYDGDVFDIDKQPEFDPRTWQKRYNFRQNMTFNLTKTTKVDVKLSNQITNWNGNPGTASGGAKGFNENNSNLTLQRLFSSAAMVPIRYSTGEWTREEGSSIPTNYRGLFERSGQISKKAARTWTDLIVRQDLKALVPGLSFNAKLSYNNYTQYQQALNYSQLYYIRNRNNTVINEETGEVIELGLEPFNGPQAVQTPPVLQGESLTSYSQRLYYEGSFNYQRTFGKHNLGGLALFYRQEDRNGAASFPTHRESWVGRVTYNFDERYFLEANGSYMGSDKFAAGKRFGFFPSMAAGWILTNEPFMETIKGGWLDLVKFRYSYGQVGIDKSFQAWSYRATYTEDNRAFYHVFFGQNREVLGGKITEARIPNLDATWENSTKQNIGIELGFFNSQLTLTTDLFDEKRENLQFKRSETSSVLAGYRTDPIATSGKTKNHGIEFDLRWEQVLNSEFRYWVRGNYSFSENRVITRDDPQGRPEYQKEAGKPIGVQTGLIVADHLNSWDDVYNSTASSWEPQLIPGDFRFVDYNGDGIITDLDRVPIGVGYQATSYAFSGGIVFKGFAASVNFTGVDGVYKNLSFNYLWSDETSSTFGYQLNNTEAMDSWTPDNLDAKAPVRRINNNHNKANRNPTTYSIRDADFIRLRTAEISYELPVAKFRYLRFFDRFQVYVNGNNLWTWTKIPPEVDPESRNLQVYPISRRYNVGTRISF</sequence>
<dbReference type="AlphaFoldDB" id="A0A3D9L014"/>
<dbReference type="NCBIfam" id="TIGR04057">
    <property type="entry name" value="SusC_RagA_signa"/>
    <property type="match status" value="1"/>
</dbReference>
<dbReference type="OrthoDB" id="9768177at2"/>
<feature type="domain" description="TonB-dependent receptor plug" evidence="3">
    <location>
        <begin position="127"/>
        <end position="233"/>
    </location>
</feature>
<keyword evidence="1 2" id="KW-0812">Transmembrane</keyword>
<keyword evidence="5" id="KW-1185">Reference proteome</keyword>
<dbReference type="Pfam" id="PF07715">
    <property type="entry name" value="Plug"/>
    <property type="match status" value="1"/>
</dbReference>
<keyword evidence="2" id="KW-1133">Transmembrane helix</keyword>
<keyword evidence="1" id="KW-1134">Transmembrane beta strand</keyword>
<dbReference type="InterPro" id="IPR039426">
    <property type="entry name" value="TonB-dep_rcpt-like"/>
</dbReference>
<keyword evidence="1 2" id="KW-0472">Membrane</keyword>
<feature type="transmembrane region" description="Helical" evidence="2">
    <location>
        <begin position="12"/>
        <end position="32"/>
    </location>
</feature>
<comment type="similarity">
    <text evidence="1">Belongs to the TonB-dependent receptor family.</text>
</comment>
<dbReference type="Proteomes" id="UP000256779">
    <property type="component" value="Unassembled WGS sequence"/>
</dbReference>
<dbReference type="Pfam" id="PF13715">
    <property type="entry name" value="CarbopepD_reg_2"/>
    <property type="match status" value="1"/>
</dbReference>
<comment type="caution">
    <text evidence="4">The sequence shown here is derived from an EMBL/GenBank/DDBJ whole genome shotgun (WGS) entry which is preliminary data.</text>
</comment>
<organism evidence="4 5">
    <name type="scientific">Marinoscillum furvescens DSM 4134</name>
    <dbReference type="NCBI Taxonomy" id="1122208"/>
    <lineage>
        <taxon>Bacteria</taxon>
        <taxon>Pseudomonadati</taxon>
        <taxon>Bacteroidota</taxon>
        <taxon>Cytophagia</taxon>
        <taxon>Cytophagales</taxon>
        <taxon>Reichenbachiellaceae</taxon>
        <taxon>Marinoscillum</taxon>
    </lineage>
</organism>
<accession>A0A3D9L014</accession>
<evidence type="ECO:0000256" key="1">
    <source>
        <dbReference type="PROSITE-ProRule" id="PRU01360"/>
    </source>
</evidence>
<keyword evidence="1" id="KW-0998">Cell outer membrane</keyword>
<dbReference type="Gene3D" id="2.60.40.1120">
    <property type="entry name" value="Carboxypeptidase-like, regulatory domain"/>
    <property type="match status" value="1"/>
</dbReference>
<reference evidence="4 5" key="1">
    <citation type="submission" date="2018-07" db="EMBL/GenBank/DDBJ databases">
        <title>Genomic Encyclopedia of Type Strains, Phase IV (KMG-IV): sequencing the most valuable type-strain genomes for metagenomic binning, comparative biology and taxonomic classification.</title>
        <authorList>
            <person name="Goeker M."/>
        </authorList>
    </citation>
    <scope>NUCLEOTIDE SEQUENCE [LARGE SCALE GENOMIC DNA]</scope>
    <source>
        <strain evidence="4 5">DSM 4134</strain>
    </source>
</reference>
<dbReference type="PROSITE" id="PS52016">
    <property type="entry name" value="TONB_DEPENDENT_REC_3"/>
    <property type="match status" value="1"/>
</dbReference>
<dbReference type="RefSeq" id="WP_115869180.1">
    <property type="nucleotide sequence ID" value="NZ_QREG01000016.1"/>
</dbReference>
<dbReference type="FunFam" id="2.170.130.10:FF:000003">
    <property type="entry name" value="SusC/RagA family TonB-linked outer membrane protein"/>
    <property type="match status" value="1"/>
</dbReference>
<dbReference type="InterPro" id="IPR023997">
    <property type="entry name" value="TonB-dep_OMP_SusC/RagA_CS"/>
</dbReference>
<dbReference type="InterPro" id="IPR023996">
    <property type="entry name" value="TonB-dep_OMP_SusC/RagA"/>
</dbReference>
<dbReference type="InterPro" id="IPR037066">
    <property type="entry name" value="Plug_dom_sf"/>
</dbReference>
<evidence type="ECO:0000256" key="2">
    <source>
        <dbReference type="SAM" id="Phobius"/>
    </source>
</evidence>